<keyword evidence="3" id="KW-1185">Reference proteome</keyword>
<sequence length="92" mass="10787">MIDLNDEFDDDNFSSDSNGDEFVQKLETSKMEWDKFDVLKVEEFMNMTFDSQEEAGEFYNRYNNVGFQDKDLYNAIDAYRMEEVVGGYAEGV</sequence>
<feature type="compositionally biased region" description="Acidic residues" evidence="1">
    <location>
        <begin position="1"/>
        <end position="13"/>
    </location>
</feature>
<dbReference type="Proteomes" id="UP001630127">
    <property type="component" value="Unassembled WGS sequence"/>
</dbReference>
<name>A0ABD2YNQ7_9GENT</name>
<evidence type="ECO:0000313" key="3">
    <source>
        <dbReference type="Proteomes" id="UP001630127"/>
    </source>
</evidence>
<proteinExistence type="predicted"/>
<dbReference type="EMBL" id="JBJUIK010000013">
    <property type="protein sequence ID" value="KAL3507580.1"/>
    <property type="molecule type" value="Genomic_DNA"/>
</dbReference>
<gene>
    <name evidence="2" type="ORF">ACH5RR_032962</name>
</gene>
<organism evidence="2 3">
    <name type="scientific">Cinchona calisaya</name>
    <dbReference type="NCBI Taxonomy" id="153742"/>
    <lineage>
        <taxon>Eukaryota</taxon>
        <taxon>Viridiplantae</taxon>
        <taxon>Streptophyta</taxon>
        <taxon>Embryophyta</taxon>
        <taxon>Tracheophyta</taxon>
        <taxon>Spermatophyta</taxon>
        <taxon>Magnoliopsida</taxon>
        <taxon>eudicotyledons</taxon>
        <taxon>Gunneridae</taxon>
        <taxon>Pentapetalae</taxon>
        <taxon>asterids</taxon>
        <taxon>lamiids</taxon>
        <taxon>Gentianales</taxon>
        <taxon>Rubiaceae</taxon>
        <taxon>Cinchonoideae</taxon>
        <taxon>Cinchoneae</taxon>
        <taxon>Cinchona</taxon>
    </lineage>
</organism>
<evidence type="ECO:0000313" key="2">
    <source>
        <dbReference type="EMBL" id="KAL3507580.1"/>
    </source>
</evidence>
<accession>A0ABD2YNQ7</accession>
<evidence type="ECO:0000256" key="1">
    <source>
        <dbReference type="SAM" id="MobiDB-lite"/>
    </source>
</evidence>
<protein>
    <submittedName>
        <fullName evidence="2">Uncharacterized protein</fullName>
    </submittedName>
</protein>
<comment type="caution">
    <text evidence="2">The sequence shown here is derived from an EMBL/GenBank/DDBJ whole genome shotgun (WGS) entry which is preliminary data.</text>
</comment>
<feature type="region of interest" description="Disordered" evidence="1">
    <location>
        <begin position="1"/>
        <end position="20"/>
    </location>
</feature>
<dbReference type="AlphaFoldDB" id="A0ABD2YNQ7"/>
<reference evidence="2 3" key="1">
    <citation type="submission" date="2024-11" db="EMBL/GenBank/DDBJ databases">
        <title>A near-complete genome assembly of Cinchona calisaya.</title>
        <authorList>
            <person name="Lian D.C."/>
            <person name="Zhao X.W."/>
            <person name="Wei L."/>
        </authorList>
    </citation>
    <scope>NUCLEOTIDE SEQUENCE [LARGE SCALE GENOMIC DNA]</scope>
    <source>
        <tissue evidence="2">Nenye</tissue>
    </source>
</reference>